<gene>
    <name evidence="1" type="ORF">B0H99_10280</name>
</gene>
<accession>A0A2P8H594</accession>
<dbReference type="Proteomes" id="UP000242682">
    <property type="component" value="Unassembled WGS sequence"/>
</dbReference>
<keyword evidence="2" id="KW-1185">Reference proteome</keyword>
<sequence length="64" mass="7679">MKRAYGGPFHVYLELIMKTLIYRYKLTTLLLRIRLQILHHKFTRRLQLSSTIVLLSIDNLSIKH</sequence>
<reference evidence="1 2" key="1">
    <citation type="submission" date="2018-03" db="EMBL/GenBank/DDBJ databases">
        <title>Genomic Encyclopedia of Type Strains, Phase III (KMG-III): the genomes of soil and plant-associated and newly described type strains.</title>
        <authorList>
            <person name="Whitman W."/>
        </authorList>
    </citation>
    <scope>NUCLEOTIDE SEQUENCE [LARGE SCALE GENOMIC DNA]</scope>
    <source>
        <strain evidence="1 2">CGMCC 1.12259</strain>
    </source>
</reference>
<organism evidence="1 2">
    <name type="scientific">Planomicrobium soli</name>
    <dbReference type="NCBI Taxonomy" id="1176648"/>
    <lineage>
        <taxon>Bacteria</taxon>
        <taxon>Bacillati</taxon>
        <taxon>Bacillota</taxon>
        <taxon>Bacilli</taxon>
        <taxon>Bacillales</taxon>
        <taxon>Caryophanaceae</taxon>
        <taxon>Planomicrobium</taxon>
    </lineage>
</organism>
<dbReference type="EMBL" id="PYAT01000002">
    <property type="protein sequence ID" value="PSL41397.1"/>
    <property type="molecule type" value="Genomic_DNA"/>
</dbReference>
<comment type="caution">
    <text evidence="1">The sequence shown here is derived from an EMBL/GenBank/DDBJ whole genome shotgun (WGS) entry which is preliminary data.</text>
</comment>
<name>A0A2P8H594_9BACL</name>
<proteinExistence type="predicted"/>
<evidence type="ECO:0000313" key="2">
    <source>
        <dbReference type="Proteomes" id="UP000242682"/>
    </source>
</evidence>
<dbReference type="AlphaFoldDB" id="A0A2P8H594"/>
<evidence type="ECO:0000313" key="1">
    <source>
        <dbReference type="EMBL" id="PSL41397.1"/>
    </source>
</evidence>
<protein>
    <submittedName>
        <fullName evidence="1">Uncharacterized protein</fullName>
    </submittedName>
</protein>